<keyword evidence="2" id="KW-1185">Reference proteome</keyword>
<dbReference type="Proteomes" id="UP000799118">
    <property type="component" value="Unassembled WGS sequence"/>
</dbReference>
<gene>
    <name evidence="1" type="ORF">BT96DRAFT_929628</name>
</gene>
<dbReference type="EMBL" id="ML770350">
    <property type="protein sequence ID" value="KAE9383718.1"/>
    <property type="molecule type" value="Genomic_DNA"/>
</dbReference>
<proteinExistence type="predicted"/>
<name>A0A6A4GE59_9AGAR</name>
<organism evidence="1 2">
    <name type="scientific">Gymnopus androsaceus JB14</name>
    <dbReference type="NCBI Taxonomy" id="1447944"/>
    <lineage>
        <taxon>Eukaryota</taxon>
        <taxon>Fungi</taxon>
        <taxon>Dikarya</taxon>
        <taxon>Basidiomycota</taxon>
        <taxon>Agaricomycotina</taxon>
        <taxon>Agaricomycetes</taxon>
        <taxon>Agaricomycetidae</taxon>
        <taxon>Agaricales</taxon>
        <taxon>Marasmiineae</taxon>
        <taxon>Omphalotaceae</taxon>
        <taxon>Gymnopus</taxon>
    </lineage>
</organism>
<protein>
    <submittedName>
        <fullName evidence="1">Uncharacterized protein</fullName>
    </submittedName>
</protein>
<dbReference type="AlphaFoldDB" id="A0A6A4GE59"/>
<reference evidence="1" key="1">
    <citation type="journal article" date="2019" name="Environ. Microbiol.">
        <title>Fungal ecological strategies reflected in gene transcription - a case study of two litter decomposers.</title>
        <authorList>
            <person name="Barbi F."/>
            <person name="Kohler A."/>
            <person name="Barry K."/>
            <person name="Baskaran P."/>
            <person name="Daum C."/>
            <person name="Fauchery L."/>
            <person name="Ihrmark K."/>
            <person name="Kuo A."/>
            <person name="LaButti K."/>
            <person name="Lipzen A."/>
            <person name="Morin E."/>
            <person name="Grigoriev I.V."/>
            <person name="Henrissat B."/>
            <person name="Lindahl B."/>
            <person name="Martin F."/>
        </authorList>
    </citation>
    <scope>NUCLEOTIDE SEQUENCE</scope>
    <source>
        <strain evidence="1">JB14</strain>
    </source>
</reference>
<accession>A0A6A4GE59</accession>
<sequence length="56" mass="6610">METFSMMNIGKSLPQKYDGYTCESHFNFIVLTPKYWLFLTELLTGYGDLLLAEFKY</sequence>
<evidence type="ECO:0000313" key="2">
    <source>
        <dbReference type="Proteomes" id="UP000799118"/>
    </source>
</evidence>
<evidence type="ECO:0000313" key="1">
    <source>
        <dbReference type="EMBL" id="KAE9383718.1"/>
    </source>
</evidence>